<evidence type="ECO:0000313" key="6">
    <source>
        <dbReference type="Proteomes" id="UP000190852"/>
    </source>
</evidence>
<feature type="domain" description="Peptidase S26" evidence="4">
    <location>
        <begin position="18"/>
        <end position="114"/>
    </location>
</feature>
<name>A0A1T5AD77_9BACT</name>
<keyword evidence="3" id="KW-0812">Transmembrane</keyword>
<evidence type="ECO:0000256" key="2">
    <source>
        <dbReference type="ARBA" id="ARBA00019232"/>
    </source>
</evidence>
<keyword evidence="3" id="KW-0472">Membrane</keyword>
<evidence type="ECO:0000256" key="3">
    <source>
        <dbReference type="RuleBase" id="RU362042"/>
    </source>
</evidence>
<dbReference type="GO" id="GO:0016020">
    <property type="term" value="C:membrane"/>
    <property type="evidence" value="ECO:0007669"/>
    <property type="project" value="UniProtKB-SubCell"/>
</dbReference>
<dbReference type="EC" id="3.4.21.89" evidence="3"/>
<keyword evidence="3" id="KW-1133">Transmembrane helix</keyword>
<dbReference type="GO" id="GO:0006465">
    <property type="term" value="P:signal peptide processing"/>
    <property type="evidence" value="ECO:0007669"/>
    <property type="project" value="InterPro"/>
</dbReference>
<comment type="similarity">
    <text evidence="1 3">Belongs to the peptidase S26 family.</text>
</comment>
<comment type="catalytic activity">
    <reaction evidence="3">
        <text>Cleavage of hydrophobic, N-terminal signal or leader sequences from secreted and periplasmic proteins.</text>
        <dbReference type="EC" id="3.4.21.89"/>
    </reaction>
</comment>
<dbReference type="PANTHER" id="PTHR43390">
    <property type="entry name" value="SIGNAL PEPTIDASE I"/>
    <property type="match status" value="1"/>
</dbReference>
<dbReference type="InterPro" id="IPR000223">
    <property type="entry name" value="Pept_S26A_signal_pept_1"/>
</dbReference>
<dbReference type="CDD" id="cd06462">
    <property type="entry name" value="Peptidase_S24_S26"/>
    <property type="match status" value="1"/>
</dbReference>
<keyword evidence="3" id="KW-0378">Hydrolase</keyword>
<comment type="subcellular location">
    <subcellularLocation>
        <location evidence="3">Membrane</location>
        <topology evidence="3">Single-pass type II membrane protein</topology>
    </subcellularLocation>
</comment>
<organism evidence="5 6">
    <name type="scientific">Parabacteroides chartae</name>
    <dbReference type="NCBI Taxonomy" id="1037355"/>
    <lineage>
        <taxon>Bacteria</taxon>
        <taxon>Pseudomonadati</taxon>
        <taxon>Bacteroidota</taxon>
        <taxon>Bacteroidia</taxon>
        <taxon>Bacteroidales</taxon>
        <taxon>Tannerellaceae</taxon>
        <taxon>Parabacteroides</taxon>
    </lineage>
</organism>
<feature type="transmembrane region" description="Helical" evidence="3">
    <location>
        <begin position="6"/>
        <end position="27"/>
    </location>
</feature>
<dbReference type="PANTHER" id="PTHR43390:SF1">
    <property type="entry name" value="CHLOROPLAST PROCESSING PEPTIDASE"/>
    <property type="match status" value="1"/>
</dbReference>
<protein>
    <recommendedName>
        <fullName evidence="2 3">Signal peptidase I</fullName>
        <ecNumber evidence="3">3.4.21.89</ecNumber>
    </recommendedName>
</protein>
<dbReference type="GO" id="GO:0004252">
    <property type="term" value="F:serine-type endopeptidase activity"/>
    <property type="evidence" value="ECO:0007669"/>
    <property type="project" value="InterPro"/>
</dbReference>
<evidence type="ECO:0000259" key="4">
    <source>
        <dbReference type="Pfam" id="PF10502"/>
    </source>
</evidence>
<evidence type="ECO:0000256" key="1">
    <source>
        <dbReference type="ARBA" id="ARBA00009370"/>
    </source>
</evidence>
<dbReference type="InterPro" id="IPR019533">
    <property type="entry name" value="Peptidase_S26"/>
</dbReference>
<feature type="domain" description="Peptidase S26" evidence="4">
    <location>
        <begin position="203"/>
        <end position="273"/>
    </location>
</feature>
<keyword evidence="6" id="KW-1185">Reference proteome</keyword>
<keyword evidence="3" id="KW-0645">Protease</keyword>
<sequence length="286" mass="32523">MNGKRIGITIAKIGGGALLLLAVVLGIRRFCIESLRISTNAMEQAILSGDYVLVNKLPTEANPGRNRVILFKSPLRRDSVAAPLFVSRLIGMPGDTVTVEENLFLINGKQLPKAPTTMATYFVSKELEGIIRSLANKLAIPLREWKSETFGFTFTITTLEEYKLREELPDGSNKHFVQEPAEEYSIIVPKKGIAYRINETSLKACREILLHETNGKAVFRDNKLFLDGRETNFFYFKHDYYWVLSDHAKYAVDSRHLGFIPDNLILGNVWFCWKSNDPERMFKTID</sequence>
<gene>
    <name evidence="5" type="ORF">SAMN05660349_00602</name>
</gene>
<dbReference type="GO" id="GO:0009003">
    <property type="term" value="F:signal peptidase activity"/>
    <property type="evidence" value="ECO:0007669"/>
    <property type="project" value="UniProtKB-EC"/>
</dbReference>
<dbReference type="Gene3D" id="2.10.109.10">
    <property type="entry name" value="Umud Fragment, subunit A"/>
    <property type="match status" value="1"/>
</dbReference>
<dbReference type="AlphaFoldDB" id="A0A1T5AD77"/>
<dbReference type="Pfam" id="PF10502">
    <property type="entry name" value="Peptidase_S26"/>
    <property type="match status" value="2"/>
</dbReference>
<accession>A0A1T5AD77</accession>
<dbReference type="SUPFAM" id="SSF51306">
    <property type="entry name" value="LexA/Signal peptidase"/>
    <property type="match status" value="1"/>
</dbReference>
<reference evidence="6" key="1">
    <citation type="submission" date="2017-02" db="EMBL/GenBank/DDBJ databases">
        <authorList>
            <person name="Varghese N."/>
            <person name="Submissions S."/>
        </authorList>
    </citation>
    <scope>NUCLEOTIDE SEQUENCE [LARGE SCALE GENOMIC DNA]</scope>
    <source>
        <strain evidence="6">DSM 24967</strain>
    </source>
</reference>
<dbReference type="Proteomes" id="UP000190852">
    <property type="component" value="Unassembled WGS sequence"/>
</dbReference>
<dbReference type="NCBIfam" id="TIGR02227">
    <property type="entry name" value="sigpep_I_bact"/>
    <property type="match status" value="1"/>
</dbReference>
<dbReference type="PRINTS" id="PR00727">
    <property type="entry name" value="LEADERPTASE"/>
</dbReference>
<dbReference type="EMBL" id="FUYQ01000003">
    <property type="protein sequence ID" value="SKB32880.1"/>
    <property type="molecule type" value="Genomic_DNA"/>
</dbReference>
<evidence type="ECO:0000313" key="5">
    <source>
        <dbReference type="EMBL" id="SKB32880.1"/>
    </source>
</evidence>
<dbReference type="RefSeq" id="WP_079682321.1">
    <property type="nucleotide sequence ID" value="NZ_FUYQ01000003.1"/>
</dbReference>
<proteinExistence type="inferred from homology"/>
<dbReference type="InterPro" id="IPR036286">
    <property type="entry name" value="LexA/Signal_pep-like_sf"/>
</dbReference>